<dbReference type="GO" id="GO:0016887">
    <property type="term" value="F:ATP hydrolysis activity"/>
    <property type="evidence" value="ECO:0007669"/>
    <property type="project" value="InterPro"/>
</dbReference>
<dbReference type="PROSITE" id="PS50893">
    <property type="entry name" value="ABC_TRANSPORTER_2"/>
    <property type="match status" value="1"/>
</dbReference>
<evidence type="ECO:0000256" key="7">
    <source>
        <dbReference type="ARBA" id="ARBA00022840"/>
    </source>
</evidence>
<dbReference type="PANTHER" id="PTHR43297:SF14">
    <property type="entry name" value="ATPASE AAA-TYPE CORE DOMAIN-CONTAINING PROTEIN"/>
    <property type="match status" value="1"/>
</dbReference>
<evidence type="ECO:0000313" key="11">
    <source>
        <dbReference type="EMBL" id="HGZ79366.1"/>
    </source>
</evidence>
<dbReference type="EMBL" id="DTKQ01000039">
    <property type="protein sequence ID" value="HGZ79366.1"/>
    <property type="molecule type" value="Genomic_DNA"/>
</dbReference>
<dbReference type="Gene3D" id="3.40.50.300">
    <property type="entry name" value="P-loop containing nucleotide triphosphate hydrolases"/>
    <property type="match status" value="1"/>
</dbReference>
<gene>
    <name evidence="11" type="ORF">ENW55_05230</name>
</gene>
<dbReference type="GO" id="GO:0005886">
    <property type="term" value="C:plasma membrane"/>
    <property type="evidence" value="ECO:0007669"/>
    <property type="project" value="UniProtKB-SubCell"/>
</dbReference>
<keyword evidence="5" id="KW-0997">Cell inner membrane</keyword>
<dbReference type="Pfam" id="PF00005">
    <property type="entry name" value="ABC_tran"/>
    <property type="match status" value="1"/>
</dbReference>
<name>A0A832IEZ9_9THEM</name>
<dbReference type="InterPro" id="IPR003593">
    <property type="entry name" value="AAA+_ATPase"/>
</dbReference>
<dbReference type="InterPro" id="IPR003439">
    <property type="entry name" value="ABC_transporter-like_ATP-bd"/>
</dbReference>
<dbReference type="PROSITE" id="PS00211">
    <property type="entry name" value="ABC_TRANSPORTER_1"/>
    <property type="match status" value="1"/>
</dbReference>
<evidence type="ECO:0000256" key="8">
    <source>
        <dbReference type="ARBA" id="ARBA00022967"/>
    </source>
</evidence>
<organism evidence="11">
    <name type="scientific">Pseudothermotoga hypogea</name>
    <dbReference type="NCBI Taxonomy" id="57487"/>
    <lineage>
        <taxon>Bacteria</taxon>
        <taxon>Thermotogati</taxon>
        <taxon>Thermotogota</taxon>
        <taxon>Thermotogae</taxon>
        <taxon>Thermotogales</taxon>
        <taxon>Thermotogaceae</taxon>
        <taxon>Pseudothermotoga</taxon>
    </lineage>
</organism>
<dbReference type="InterPro" id="IPR017871">
    <property type="entry name" value="ABC_transporter-like_CS"/>
</dbReference>
<sequence length="360" mass="40276">MVEHRVPGDLHGDNRRHLLFHRRWFTASAVPQAQRGEKRVKNVVLNVQDLTVHYKISKKVIHAVENVSFKVEDGEFVGIVGESGSGKSTLAHTIIRLLPINAIVVGGRIELLGYDVLSLGEEDMRKIRWKEFSMVFQKSLNALSPVHKVGNQLADAMKAHNPNLTEEEIIDRLKQLLRMVNLPERVLKAYPHQLSGGMMQRIMIALALLNHPKFIIFDEATTALDVVTQGQIIEEIKSLVKSLSLTGLVISHDLGVVSELCDEIVVMYAGRLVEHGTTEQILHQPLHPYTQGLVRSLPDFARERRLFGIPGNLPDLSESVHRCVFAPRCPIANEECFTTVPSTEEVDGRRVACLKVGARV</sequence>
<evidence type="ECO:0000256" key="5">
    <source>
        <dbReference type="ARBA" id="ARBA00022519"/>
    </source>
</evidence>
<keyword evidence="3" id="KW-0813">Transport</keyword>
<evidence type="ECO:0000256" key="4">
    <source>
        <dbReference type="ARBA" id="ARBA00022475"/>
    </source>
</evidence>
<dbReference type="InterPro" id="IPR027417">
    <property type="entry name" value="P-loop_NTPase"/>
</dbReference>
<evidence type="ECO:0000256" key="9">
    <source>
        <dbReference type="ARBA" id="ARBA00023136"/>
    </source>
</evidence>
<dbReference type="AlphaFoldDB" id="A0A832IEZ9"/>
<keyword evidence="6" id="KW-0547">Nucleotide-binding</keyword>
<feature type="domain" description="ABC transporter" evidence="10">
    <location>
        <begin position="45"/>
        <end position="294"/>
    </location>
</feature>
<dbReference type="InterPro" id="IPR013563">
    <property type="entry name" value="Oligopep_ABC_C"/>
</dbReference>
<reference evidence="11" key="1">
    <citation type="journal article" date="2020" name="mSystems">
        <title>Genome- and Community-Level Interaction Insights into Carbon Utilization and Element Cycling Functions of Hydrothermarchaeota in Hydrothermal Sediment.</title>
        <authorList>
            <person name="Zhou Z."/>
            <person name="Liu Y."/>
            <person name="Xu W."/>
            <person name="Pan J."/>
            <person name="Luo Z.H."/>
            <person name="Li M."/>
        </authorList>
    </citation>
    <scope>NUCLEOTIDE SEQUENCE [LARGE SCALE GENOMIC DNA]</scope>
    <source>
        <strain evidence="11">SpSt-86</strain>
    </source>
</reference>
<proteinExistence type="inferred from homology"/>
<accession>A0A832IEZ9</accession>
<evidence type="ECO:0000256" key="2">
    <source>
        <dbReference type="ARBA" id="ARBA00005417"/>
    </source>
</evidence>
<dbReference type="NCBIfam" id="TIGR01727">
    <property type="entry name" value="oligo_HPY"/>
    <property type="match status" value="1"/>
</dbReference>
<dbReference type="SMART" id="SM00382">
    <property type="entry name" value="AAA"/>
    <property type="match status" value="1"/>
</dbReference>
<evidence type="ECO:0000256" key="1">
    <source>
        <dbReference type="ARBA" id="ARBA00004202"/>
    </source>
</evidence>
<comment type="subcellular location">
    <subcellularLocation>
        <location evidence="1">Cell membrane</location>
        <topology evidence="1">Peripheral membrane protein</topology>
    </subcellularLocation>
</comment>
<keyword evidence="4" id="KW-1003">Cell membrane</keyword>
<evidence type="ECO:0000259" key="10">
    <source>
        <dbReference type="PROSITE" id="PS50893"/>
    </source>
</evidence>
<dbReference type="SUPFAM" id="SSF52540">
    <property type="entry name" value="P-loop containing nucleoside triphosphate hydrolases"/>
    <property type="match status" value="1"/>
</dbReference>
<comment type="caution">
    <text evidence="11">The sequence shown here is derived from an EMBL/GenBank/DDBJ whole genome shotgun (WGS) entry which is preliminary data.</text>
</comment>
<comment type="similarity">
    <text evidence="2">Belongs to the ABC transporter superfamily.</text>
</comment>
<evidence type="ECO:0000256" key="3">
    <source>
        <dbReference type="ARBA" id="ARBA00022448"/>
    </source>
</evidence>
<keyword evidence="8" id="KW-1278">Translocase</keyword>
<evidence type="ECO:0000256" key="6">
    <source>
        <dbReference type="ARBA" id="ARBA00022741"/>
    </source>
</evidence>
<dbReference type="GO" id="GO:0005524">
    <property type="term" value="F:ATP binding"/>
    <property type="evidence" value="ECO:0007669"/>
    <property type="project" value="UniProtKB-KW"/>
</dbReference>
<dbReference type="InterPro" id="IPR050388">
    <property type="entry name" value="ABC_Ni/Peptide_Import"/>
</dbReference>
<keyword evidence="9" id="KW-0472">Membrane</keyword>
<protein>
    <submittedName>
        <fullName evidence="11">ABC transporter ATP-binding protein</fullName>
    </submittedName>
</protein>
<dbReference type="CDD" id="cd03257">
    <property type="entry name" value="ABC_NikE_OppD_transporters"/>
    <property type="match status" value="1"/>
</dbReference>
<dbReference type="GO" id="GO:0015833">
    <property type="term" value="P:peptide transport"/>
    <property type="evidence" value="ECO:0007669"/>
    <property type="project" value="InterPro"/>
</dbReference>
<dbReference type="PANTHER" id="PTHR43297">
    <property type="entry name" value="OLIGOPEPTIDE TRANSPORT ATP-BINDING PROTEIN APPD"/>
    <property type="match status" value="1"/>
</dbReference>
<keyword evidence="7 11" id="KW-0067">ATP-binding</keyword>
<dbReference type="FunFam" id="3.40.50.300:FF:000016">
    <property type="entry name" value="Oligopeptide ABC transporter ATP-binding component"/>
    <property type="match status" value="1"/>
</dbReference>
<dbReference type="Pfam" id="PF08352">
    <property type="entry name" value="oligo_HPY"/>
    <property type="match status" value="1"/>
</dbReference>